<accession>A0A2C5X8I9</accession>
<protein>
    <recommendedName>
        <fullName evidence="4">HCNGP-like protein</fullName>
    </recommendedName>
</protein>
<dbReference type="PANTHER" id="PTHR13464">
    <property type="entry name" value="TRANSCRIPTIONAL REGULATOR PROTEIN HCNGP"/>
    <property type="match status" value="1"/>
</dbReference>
<gene>
    <name evidence="2" type="ORF">CDD81_519</name>
</gene>
<dbReference type="EMBL" id="NJET01000109">
    <property type="protein sequence ID" value="PHH61289.1"/>
    <property type="molecule type" value="Genomic_DNA"/>
</dbReference>
<dbReference type="OrthoDB" id="1714508at2759"/>
<dbReference type="GO" id="GO:0005634">
    <property type="term" value="C:nucleus"/>
    <property type="evidence" value="ECO:0007669"/>
    <property type="project" value="TreeGrafter"/>
</dbReference>
<reference evidence="2 3" key="1">
    <citation type="submission" date="2017-06" db="EMBL/GenBank/DDBJ databases">
        <title>Ant-infecting Ophiocordyceps genomes reveal a high diversity of potential behavioral manipulation genes and a possible major role for enterotoxins.</title>
        <authorList>
            <person name="De Bekker C."/>
            <person name="Evans H.C."/>
            <person name="Brachmann A."/>
            <person name="Hughes D.P."/>
        </authorList>
    </citation>
    <scope>NUCLEOTIDE SEQUENCE [LARGE SCALE GENOMIC DNA]</scope>
    <source>
        <strain evidence="2 3">Map64</strain>
    </source>
</reference>
<proteinExistence type="predicted"/>
<dbReference type="PANTHER" id="PTHR13464:SF0">
    <property type="entry name" value="SAP30-BINDING PROTEIN"/>
    <property type="match status" value="1"/>
</dbReference>
<feature type="compositionally biased region" description="Polar residues" evidence="1">
    <location>
        <begin position="36"/>
        <end position="55"/>
    </location>
</feature>
<feature type="compositionally biased region" description="Polar residues" evidence="1">
    <location>
        <begin position="229"/>
        <end position="242"/>
    </location>
</feature>
<dbReference type="AlphaFoldDB" id="A0A2C5X8I9"/>
<dbReference type="STRING" id="1399860.A0A2C5X8I9"/>
<feature type="compositionally biased region" description="Low complexity" evidence="1">
    <location>
        <begin position="63"/>
        <end position="76"/>
    </location>
</feature>
<feature type="compositionally biased region" description="Pro residues" evidence="1">
    <location>
        <begin position="126"/>
        <end position="135"/>
    </location>
</feature>
<evidence type="ECO:0000313" key="2">
    <source>
        <dbReference type="EMBL" id="PHH61289.1"/>
    </source>
</evidence>
<evidence type="ECO:0008006" key="4">
    <source>
        <dbReference type="Google" id="ProtNLM"/>
    </source>
</evidence>
<feature type="region of interest" description="Disordered" evidence="1">
    <location>
        <begin position="216"/>
        <end position="242"/>
    </location>
</feature>
<keyword evidence="3" id="KW-1185">Reference proteome</keyword>
<dbReference type="InterPro" id="IPR012479">
    <property type="entry name" value="SAP30BP"/>
</dbReference>
<feature type="compositionally biased region" description="Low complexity" evidence="1">
    <location>
        <begin position="19"/>
        <end position="34"/>
    </location>
</feature>
<dbReference type="Proteomes" id="UP000226192">
    <property type="component" value="Unassembled WGS sequence"/>
</dbReference>
<dbReference type="GO" id="GO:0006355">
    <property type="term" value="P:regulation of DNA-templated transcription"/>
    <property type="evidence" value="ECO:0007669"/>
    <property type="project" value="InterPro"/>
</dbReference>
<sequence>MAALVGYESSGDDEDDVPTSEQQQQQPTIEPPTSKARVQQSATDGHDASCQTSPPCDQPPVATQSQSQPTVPQSVTLIGPSLPPPQDDSAPLQDGNTDPLEEPQSPYSTSRALIHDLTLPAYPDLDIPPSPPGSPPARTTKKFEQFLALKQKGVHFNTKLEESTALRNPGVMDKLLDFVELEGAQQYETTLSHDLWNPSGFPESAHTNKLKKLHEGSKRLKARQRPPGSRTSITFAPASTQT</sequence>
<name>A0A2C5X8I9_9HYPO</name>
<evidence type="ECO:0000256" key="1">
    <source>
        <dbReference type="SAM" id="MobiDB-lite"/>
    </source>
</evidence>
<comment type="caution">
    <text evidence="2">The sequence shown here is derived from an EMBL/GenBank/DDBJ whole genome shotgun (WGS) entry which is preliminary data.</text>
</comment>
<dbReference type="Pfam" id="PF07818">
    <property type="entry name" value="HCNGP"/>
    <property type="match status" value="1"/>
</dbReference>
<evidence type="ECO:0000313" key="3">
    <source>
        <dbReference type="Proteomes" id="UP000226192"/>
    </source>
</evidence>
<organism evidence="2 3">
    <name type="scientific">Ophiocordyceps australis</name>
    <dbReference type="NCBI Taxonomy" id="1399860"/>
    <lineage>
        <taxon>Eukaryota</taxon>
        <taxon>Fungi</taxon>
        <taxon>Dikarya</taxon>
        <taxon>Ascomycota</taxon>
        <taxon>Pezizomycotina</taxon>
        <taxon>Sordariomycetes</taxon>
        <taxon>Hypocreomycetidae</taxon>
        <taxon>Hypocreales</taxon>
        <taxon>Ophiocordycipitaceae</taxon>
        <taxon>Ophiocordyceps</taxon>
    </lineage>
</organism>
<feature type="region of interest" description="Disordered" evidence="1">
    <location>
        <begin position="1"/>
        <end position="139"/>
    </location>
</feature>